<dbReference type="AlphaFoldDB" id="A0A6G1Q188"/>
<evidence type="ECO:0000313" key="1">
    <source>
        <dbReference type="EMBL" id="KAF3695976.1"/>
    </source>
</evidence>
<reference evidence="1 2" key="1">
    <citation type="submission" date="2019-02" db="EMBL/GenBank/DDBJ databases">
        <title>Opniocepnalus argus genome.</title>
        <authorList>
            <person name="Zhou C."/>
            <person name="Xiao S."/>
        </authorList>
    </citation>
    <scope>NUCLEOTIDE SEQUENCE [LARGE SCALE GENOMIC DNA]</scope>
    <source>
        <strain evidence="1">OARG1902GOOAL</strain>
        <tissue evidence="1">Muscle</tissue>
    </source>
</reference>
<protein>
    <submittedName>
        <fullName evidence="1">Uncharacterized protein</fullName>
    </submittedName>
</protein>
<keyword evidence="2" id="KW-1185">Reference proteome</keyword>
<dbReference type="Proteomes" id="UP000503349">
    <property type="component" value="Chromosome 11"/>
</dbReference>
<dbReference type="EMBL" id="CM015722">
    <property type="protein sequence ID" value="KAF3695976.1"/>
    <property type="molecule type" value="Genomic_DNA"/>
</dbReference>
<sequence>MDWHTAALCSSSSPPLSLFLKHTCAHTHKDIHTNAQKRTCQGETRTCVSTYVCFPSLNFRTFFGEGKEMSTQSRRTSQS</sequence>
<organism evidence="1 2">
    <name type="scientific">Channa argus</name>
    <name type="common">Northern snakehead</name>
    <name type="synonym">Ophicephalus argus</name>
    <dbReference type="NCBI Taxonomy" id="215402"/>
    <lineage>
        <taxon>Eukaryota</taxon>
        <taxon>Metazoa</taxon>
        <taxon>Chordata</taxon>
        <taxon>Craniata</taxon>
        <taxon>Vertebrata</taxon>
        <taxon>Euteleostomi</taxon>
        <taxon>Actinopterygii</taxon>
        <taxon>Neopterygii</taxon>
        <taxon>Teleostei</taxon>
        <taxon>Neoteleostei</taxon>
        <taxon>Acanthomorphata</taxon>
        <taxon>Anabantaria</taxon>
        <taxon>Anabantiformes</taxon>
        <taxon>Channoidei</taxon>
        <taxon>Channidae</taxon>
        <taxon>Channa</taxon>
    </lineage>
</organism>
<name>A0A6G1Q188_CHAAH</name>
<proteinExistence type="predicted"/>
<accession>A0A6G1Q188</accession>
<reference evidence="2" key="2">
    <citation type="submission" date="2019-02" db="EMBL/GenBank/DDBJ databases">
        <title>Opniocepnalus argus Var Kimnra genome.</title>
        <authorList>
            <person name="Zhou C."/>
            <person name="Xiao S."/>
        </authorList>
    </citation>
    <scope>NUCLEOTIDE SEQUENCE [LARGE SCALE GENOMIC DNA]</scope>
</reference>
<evidence type="ECO:0000313" key="2">
    <source>
        <dbReference type="Proteomes" id="UP000503349"/>
    </source>
</evidence>
<gene>
    <name evidence="1" type="ORF">EXN66_Car011652</name>
</gene>